<organism evidence="2 3">
    <name type="scientific">Kitasatospora viridis</name>
    <dbReference type="NCBI Taxonomy" id="281105"/>
    <lineage>
        <taxon>Bacteria</taxon>
        <taxon>Bacillati</taxon>
        <taxon>Actinomycetota</taxon>
        <taxon>Actinomycetes</taxon>
        <taxon>Kitasatosporales</taxon>
        <taxon>Streptomycetaceae</taxon>
        <taxon>Kitasatospora</taxon>
    </lineage>
</organism>
<sequence>MNLVTSPDSGRPARTLLGFVLLLAALFGASYGVGRLAGPTAPATGGPDRPVQQTDMPGMRMDGLATLETAR</sequence>
<dbReference type="AlphaFoldDB" id="A0A561T604"/>
<evidence type="ECO:0000256" key="1">
    <source>
        <dbReference type="SAM" id="MobiDB-lite"/>
    </source>
</evidence>
<proteinExistence type="predicted"/>
<evidence type="ECO:0000313" key="3">
    <source>
        <dbReference type="Proteomes" id="UP000317940"/>
    </source>
</evidence>
<gene>
    <name evidence="2" type="ORF">FHX73_1424</name>
</gene>
<dbReference type="Proteomes" id="UP000317940">
    <property type="component" value="Unassembled WGS sequence"/>
</dbReference>
<reference evidence="2 3" key="1">
    <citation type="submission" date="2019-06" db="EMBL/GenBank/DDBJ databases">
        <title>Sequencing the genomes of 1000 actinobacteria strains.</title>
        <authorList>
            <person name="Klenk H.-P."/>
        </authorList>
    </citation>
    <scope>NUCLEOTIDE SEQUENCE [LARGE SCALE GENOMIC DNA]</scope>
    <source>
        <strain evidence="2 3">DSM 44826</strain>
    </source>
</reference>
<protein>
    <submittedName>
        <fullName evidence="2">Uncharacterized protein</fullName>
    </submittedName>
</protein>
<evidence type="ECO:0000313" key="2">
    <source>
        <dbReference type="EMBL" id="TWF82542.1"/>
    </source>
</evidence>
<comment type="caution">
    <text evidence="2">The sequence shown here is derived from an EMBL/GenBank/DDBJ whole genome shotgun (WGS) entry which is preliminary data.</text>
</comment>
<dbReference type="EMBL" id="VIWT01000004">
    <property type="protein sequence ID" value="TWF82542.1"/>
    <property type="molecule type" value="Genomic_DNA"/>
</dbReference>
<feature type="region of interest" description="Disordered" evidence="1">
    <location>
        <begin position="37"/>
        <end position="71"/>
    </location>
</feature>
<keyword evidence="3" id="KW-1185">Reference proteome</keyword>
<accession>A0A561T604</accession>
<dbReference type="RefSeq" id="WP_145909846.1">
    <property type="nucleotide sequence ID" value="NZ_BAAAMZ010000002.1"/>
</dbReference>
<name>A0A561T604_9ACTN</name>